<feature type="signal peptide" evidence="2">
    <location>
        <begin position="1"/>
        <end position="24"/>
    </location>
</feature>
<keyword evidence="2" id="KW-0732">Signal</keyword>
<dbReference type="SUPFAM" id="SSF53807">
    <property type="entry name" value="Helical backbone' metal receptor"/>
    <property type="match status" value="1"/>
</dbReference>
<dbReference type="Proteomes" id="UP001489509">
    <property type="component" value="Unassembled WGS sequence"/>
</dbReference>
<evidence type="ECO:0000313" key="4">
    <source>
        <dbReference type="EMBL" id="MEQ2439541.1"/>
    </source>
</evidence>
<accession>A0ABV1DYZ7</accession>
<dbReference type="PROSITE" id="PS51257">
    <property type="entry name" value="PROKAR_LIPOPROTEIN"/>
    <property type="match status" value="1"/>
</dbReference>
<dbReference type="PANTHER" id="PTHR30535">
    <property type="entry name" value="VITAMIN B12-BINDING PROTEIN"/>
    <property type="match status" value="1"/>
</dbReference>
<feature type="chain" id="PRO_5046317809" evidence="2">
    <location>
        <begin position="25"/>
        <end position="323"/>
    </location>
</feature>
<reference evidence="4 5" key="1">
    <citation type="submission" date="2024-03" db="EMBL/GenBank/DDBJ databases">
        <title>Human intestinal bacterial collection.</title>
        <authorList>
            <person name="Pauvert C."/>
            <person name="Hitch T.C.A."/>
            <person name="Clavel T."/>
        </authorList>
    </citation>
    <scope>NUCLEOTIDE SEQUENCE [LARGE SCALE GENOMIC DNA]</scope>
    <source>
        <strain evidence="4 5">CLA-JM-H44</strain>
    </source>
</reference>
<dbReference type="EMBL" id="JBBMFD010000001">
    <property type="protein sequence ID" value="MEQ2439541.1"/>
    <property type="molecule type" value="Genomic_DNA"/>
</dbReference>
<dbReference type="RefSeq" id="WP_349217799.1">
    <property type="nucleotide sequence ID" value="NZ_JBBMFD010000001.1"/>
</dbReference>
<evidence type="ECO:0000313" key="5">
    <source>
        <dbReference type="Proteomes" id="UP001489509"/>
    </source>
</evidence>
<sequence>MKRIVTLLIALSLLCLSLSGCGPAKDAASVSSSLSEEQKAHYTFTDDLGNTVVLKEAPKRVVSLMGSYAETWMLAGGTLAGVTEDVISERGMEVPEGTKIIGTVKNPNAEEILNLSPDFILLSTDIESHVKLADTLKNAGIPHAYFQVEYFEDYLNMLKVCTDITGRDDLYEQNGVQIKQQIDEVRKQVRLAEGNAPTVLPIRALSTAAKALPSDNMVCKMLEDLGADNIATRHASLLEELSMEEIIEEDPDFIFVITMGDSQKAIDALKSGIEANPAWNSLSAVKNGRYLVLPKDLFHYKPNAKWGESYAYLARILYPDVVS</sequence>
<proteinExistence type="inferred from homology"/>
<evidence type="ECO:0000256" key="1">
    <source>
        <dbReference type="ARBA" id="ARBA00008814"/>
    </source>
</evidence>
<evidence type="ECO:0000259" key="3">
    <source>
        <dbReference type="PROSITE" id="PS50983"/>
    </source>
</evidence>
<gene>
    <name evidence="4" type="ORF">WMO26_01720</name>
</gene>
<comment type="similarity">
    <text evidence="1">Belongs to the bacterial solute-binding protein 8 family.</text>
</comment>
<feature type="domain" description="Fe/B12 periplasmic-binding" evidence="3">
    <location>
        <begin position="60"/>
        <end position="321"/>
    </location>
</feature>
<dbReference type="Gene3D" id="3.40.50.1980">
    <property type="entry name" value="Nitrogenase molybdenum iron protein domain"/>
    <property type="match status" value="2"/>
</dbReference>
<organism evidence="4 5">
    <name type="scientific">Solibaculum intestinale</name>
    <dbReference type="NCBI Taxonomy" id="3133165"/>
    <lineage>
        <taxon>Bacteria</taxon>
        <taxon>Bacillati</taxon>
        <taxon>Bacillota</taxon>
        <taxon>Clostridia</taxon>
        <taxon>Eubacteriales</taxon>
        <taxon>Oscillospiraceae</taxon>
        <taxon>Solibaculum</taxon>
    </lineage>
</organism>
<name>A0ABV1DYZ7_9FIRM</name>
<dbReference type="PROSITE" id="PS50983">
    <property type="entry name" value="FE_B12_PBP"/>
    <property type="match status" value="1"/>
</dbReference>
<dbReference type="InterPro" id="IPR050902">
    <property type="entry name" value="ABC_Transporter_SBP"/>
</dbReference>
<dbReference type="InterPro" id="IPR002491">
    <property type="entry name" value="ABC_transptr_periplasmic_BD"/>
</dbReference>
<dbReference type="PANTHER" id="PTHR30535:SF34">
    <property type="entry name" value="MOLYBDATE-BINDING PROTEIN MOLA"/>
    <property type="match status" value="1"/>
</dbReference>
<protein>
    <submittedName>
        <fullName evidence="4">ABC transporter substrate-binding protein</fullName>
    </submittedName>
</protein>
<dbReference type="Pfam" id="PF01497">
    <property type="entry name" value="Peripla_BP_2"/>
    <property type="match status" value="1"/>
</dbReference>
<comment type="caution">
    <text evidence="4">The sequence shown here is derived from an EMBL/GenBank/DDBJ whole genome shotgun (WGS) entry which is preliminary data.</text>
</comment>
<evidence type="ECO:0000256" key="2">
    <source>
        <dbReference type="SAM" id="SignalP"/>
    </source>
</evidence>
<keyword evidence="5" id="KW-1185">Reference proteome</keyword>